<accession>A0A8T3USF9</accession>
<dbReference type="Proteomes" id="UP000718571">
    <property type="component" value="Unassembled WGS sequence"/>
</dbReference>
<comment type="caution">
    <text evidence="1">The sequence shown here is derived from an EMBL/GenBank/DDBJ whole genome shotgun (WGS) entry which is preliminary data.</text>
</comment>
<evidence type="ECO:0000313" key="1">
    <source>
        <dbReference type="EMBL" id="MBE5728203.1"/>
    </source>
</evidence>
<dbReference type="AlphaFoldDB" id="A0A8T3USF9"/>
<evidence type="ECO:0000313" key="4">
    <source>
        <dbReference type="Proteomes" id="UP000763484"/>
    </source>
</evidence>
<proteinExistence type="predicted"/>
<dbReference type="Proteomes" id="UP000763484">
    <property type="component" value="Unassembled WGS sequence"/>
</dbReference>
<dbReference type="EMBL" id="JADFAQ010000030">
    <property type="protein sequence ID" value="MBE5728203.1"/>
    <property type="molecule type" value="Genomic_DNA"/>
</dbReference>
<evidence type="ECO:0000313" key="3">
    <source>
        <dbReference type="Proteomes" id="UP000718571"/>
    </source>
</evidence>
<evidence type="ECO:0008006" key="5">
    <source>
        <dbReference type="Google" id="ProtNLM"/>
    </source>
</evidence>
<sequence>MSKPFKFEAILRIDKGREFAENALPSLLGGFTKSDRFKLSARTKGGIMQIDIKAADASMLHSVMNTLISTIKTLEMIDKYE</sequence>
<dbReference type="EMBL" id="JADFAR010000022">
    <property type="protein sequence ID" value="MBE5728566.1"/>
    <property type="molecule type" value="Genomic_DNA"/>
</dbReference>
<protein>
    <recommendedName>
        <fullName evidence="5">Transcription factor Pcc1</fullName>
    </recommendedName>
</protein>
<organism evidence="1 4">
    <name type="scientific">Candidatus Acidifodinimicrobium mancum</name>
    <dbReference type="NCBI Taxonomy" id="2898728"/>
    <lineage>
        <taxon>Archaea</taxon>
        <taxon>Candidatus Parvarchaeota</taxon>
        <taxon>Candidatus Acidifodinimicrobiaceae</taxon>
        <taxon>Candidatus Acidifodinimicrobium</taxon>
    </lineage>
</organism>
<name>A0A8T3USF9_9ARCH</name>
<reference evidence="3 4" key="1">
    <citation type="submission" date="2020-09" db="EMBL/GenBank/DDBJ databases">
        <title>Genomic characterization of a novel Parvarchaeota family in acid mine drainage sediments.</title>
        <authorList>
            <person name="Luo Z.-H."/>
        </authorList>
    </citation>
    <scope>NUCLEOTIDE SEQUENCE [LARGE SCALE GENOMIC DNA]</scope>
    <source>
        <strain evidence="2">MAS1_bins.189</strain>
        <strain evidence="1">TL1-5_bins.178</strain>
    </source>
</reference>
<evidence type="ECO:0000313" key="2">
    <source>
        <dbReference type="EMBL" id="MBE5728566.1"/>
    </source>
</evidence>
<dbReference type="Gene3D" id="3.30.310.50">
    <property type="entry name" value="Alpha-D-phosphohexomutase, C-terminal domain"/>
    <property type="match status" value="1"/>
</dbReference>
<gene>
    <name evidence="1" type="ORF">IHE50_02190</name>
    <name evidence="2" type="ORF">IHE51_01780</name>
</gene>